<feature type="transmembrane region" description="Helical" evidence="6">
    <location>
        <begin position="9"/>
        <end position="27"/>
    </location>
</feature>
<dbReference type="PANTHER" id="PTHR21716">
    <property type="entry name" value="TRANSMEMBRANE PROTEIN"/>
    <property type="match status" value="1"/>
</dbReference>
<dbReference type="EMBL" id="CAKLPX010000001">
    <property type="protein sequence ID" value="CAH0991488.1"/>
    <property type="molecule type" value="Genomic_DNA"/>
</dbReference>
<proteinExistence type="inferred from homology"/>
<evidence type="ECO:0000313" key="8">
    <source>
        <dbReference type="Proteomes" id="UP000838100"/>
    </source>
</evidence>
<comment type="subcellular location">
    <subcellularLocation>
        <location evidence="1">Membrane</location>
        <topology evidence="1">Multi-pass membrane protein</topology>
    </subcellularLocation>
</comment>
<feature type="transmembrane region" description="Helical" evidence="6">
    <location>
        <begin position="33"/>
        <end position="55"/>
    </location>
</feature>
<reference evidence="7" key="1">
    <citation type="submission" date="2021-12" db="EMBL/GenBank/DDBJ databases">
        <authorList>
            <person name="Rodrigo-Torres L."/>
            <person name="Arahal R. D."/>
            <person name="Lucena T."/>
        </authorList>
    </citation>
    <scope>NUCLEOTIDE SEQUENCE</scope>
    <source>
        <strain evidence="7">CECT 8267</strain>
    </source>
</reference>
<evidence type="ECO:0000256" key="2">
    <source>
        <dbReference type="ARBA" id="ARBA00009773"/>
    </source>
</evidence>
<evidence type="ECO:0000256" key="4">
    <source>
        <dbReference type="ARBA" id="ARBA00022989"/>
    </source>
</evidence>
<feature type="transmembrane region" description="Helical" evidence="6">
    <location>
        <begin position="151"/>
        <end position="172"/>
    </location>
</feature>
<evidence type="ECO:0000256" key="1">
    <source>
        <dbReference type="ARBA" id="ARBA00004141"/>
    </source>
</evidence>
<keyword evidence="3 6" id="KW-0812">Transmembrane</keyword>
<feature type="transmembrane region" description="Helical" evidence="6">
    <location>
        <begin position="261"/>
        <end position="279"/>
    </location>
</feature>
<protein>
    <submittedName>
        <fullName evidence="7">AI-2 transport protein TqsA</fullName>
    </submittedName>
</protein>
<feature type="transmembrane region" description="Helical" evidence="6">
    <location>
        <begin position="62"/>
        <end position="85"/>
    </location>
</feature>
<evidence type="ECO:0000256" key="6">
    <source>
        <dbReference type="SAM" id="Phobius"/>
    </source>
</evidence>
<comment type="caution">
    <text evidence="7">The sequence shown here is derived from an EMBL/GenBank/DDBJ whole genome shotgun (WGS) entry which is preliminary data.</text>
</comment>
<evidence type="ECO:0000256" key="3">
    <source>
        <dbReference type="ARBA" id="ARBA00022692"/>
    </source>
</evidence>
<comment type="similarity">
    <text evidence="2">Belongs to the autoinducer-2 exporter (AI-2E) (TC 2.A.86) family.</text>
</comment>
<dbReference type="InterPro" id="IPR002549">
    <property type="entry name" value="AI-2E-like"/>
</dbReference>
<dbReference type="Proteomes" id="UP000838100">
    <property type="component" value="Unassembled WGS sequence"/>
</dbReference>
<keyword evidence="4 6" id="KW-1133">Transmembrane helix</keyword>
<sequence length="344" mass="37408">MPIDPVNHSALRALLAMAALVIVLAGVKTAEAVVAPLLIALFIAAISAPLMFFLTRQRVPQVVSLIIVLMTIIAFGLLVSSMMGASLDGFSKNLPQYQHSLSNIGSNLAAFLSGYGLEANAAEMKRLFDLSAVMGFVGTTFNRVLGTLTNTFLILLTVAFILLELGSFKLKVMRIADDPVKSMARFEHFSSTLNRYIVIKSLMSFITGLVVFFALYLLDIDYPVMWAIMAFLLNFVPNIGSIIAAVPAVLLGLIQHGPDTALIIVLVYLGVNNIVGNMVEPRLMGRSLGLSSLVVFFSLVFWGWLLGPIGMFLSVPLTMTVKIATEESDETRWISDILSSEEEL</sequence>
<evidence type="ECO:0000313" key="7">
    <source>
        <dbReference type="EMBL" id="CAH0991488.1"/>
    </source>
</evidence>
<dbReference type="Pfam" id="PF01594">
    <property type="entry name" value="AI-2E_transport"/>
    <property type="match status" value="1"/>
</dbReference>
<dbReference type="PANTHER" id="PTHR21716:SF64">
    <property type="entry name" value="AI-2 TRANSPORT PROTEIN TQSA"/>
    <property type="match status" value="1"/>
</dbReference>
<name>A0ABM9AE64_9GAMM</name>
<keyword evidence="8" id="KW-1185">Reference proteome</keyword>
<evidence type="ECO:0000256" key="5">
    <source>
        <dbReference type="ARBA" id="ARBA00023136"/>
    </source>
</evidence>
<gene>
    <name evidence="7" type="primary">tqsA</name>
    <name evidence="7" type="ORF">SIN8267_01594</name>
</gene>
<organism evidence="7 8">
    <name type="scientific">Sinobacterium norvegicum</name>
    <dbReference type="NCBI Taxonomy" id="1641715"/>
    <lineage>
        <taxon>Bacteria</taxon>
        <taxon>Pseudomonadati</taxon>
        <taxon>Pseudomonadota</taxon>
        <taxon>Gammaproteobacteria</taxon>
        <taxon>Cellvibrionales</taxon>
        <taxon>Spongiibacteraceae</taxon>
        <taxon>Sinobacterium</taxon>
    </lineage>
</organism>
<keyword evidence="5 6" id="KW-0472">Membrane</keyword>
<accession>A0ABM9AE64</accession>
<feature type="transmembrane region" description="Helical" evidence="6">
    <location>
        <begin position="193"/>
        <end position="218"/>
    </location>
</feature>
<feature type="transmembrane region" description="Helical" evidence="6">
    <location>
        <begin position="291"/>
        <end position="313"/>
    </location>
</feature>
<feature type="transmembrane region" description="Helical" evidence="6">
    <location>
        <begin position="224"/>
        <end position="254"/>
    </location>
</feature>